<protein>
    <submittedName>
        <fullName evidence="2">Relaxase domain-containing protein</fullName>
    </submittedName>
</protein>
<dbReference type="InterPro" id="IPR014862">
    <property type="entry name" value="TrwC"/>
</dbReference>
<sequence>MIEAWFLFGSGNNPFIAFFLVGIASMRVIGDGSGYMAYLTNAPEHYYTLGAEEGEDAILDARKVGTWLGLGAKRLGIERQAIVRGDVTAEALFHGAHPVTGELLRKGAHTTVEYRDPRTGEMKIRKSRAGFDIVLSGDKSIDVLFALGPTSVRRKIIIAYDRATDEIVKYLNREIGYTRTGAGGKGPTEKMDLIYGKFLHFTNRLSEPKVHVHLFTFNTGLREDGSGGTLDSERVLKGNFKFEIGQRFRNALARHFCQEFREYGLTLDPYQIKNGTGYRVRGVPQALCDDFSTRHFDIQKRIEGKDLTSGRRHAEVLKSRPEKPKFINLRDLHQEWAKVGQKHEFDAKAFFEESRKQHQTRINYEVLVSIIQDQASGDTVWGATFAALEAETLPEVNAAREVRKLVRIGDNPFKHEEPDSKKVRRDYFAGRADSGAVETARELKVKQWWRQGWQRRSPEEHIAALSDQLASAIEQSKKRNQWFKVKFVGLYLTGAISFKTYSKYMHGKGLPRTLLGIEWQYWTGGIKQSQRIVLRVAHGYEAPTFGVPKSRLAINFARAINQITETQRLLLLKKVEQRKQHQRKQSIARIRKRLERGRFFTREQGHER</sequence>
<dbReference type="Pfam" id="PF08751">
    <property type="entry name" value="TrwC"/>
    <property type="match status" value="1"/>
</dbReference>
<dbReference type="NCBIfam" id="NF041492">
    <property type="entry name" value="MobF"/>
    <property type="match status" value="1"/>
</dbReference>
<feature type="domain" description="TrwC relaxase" evidence="1">
    <location>
        <begin position="38"/>
        <end position="338"/>
    </location>
</feature>
<dbReference type="EMBL" id="JTHE02000003">
    <property type="protein sequence ID" value="NEV68056.1"/>
    <property type="molecule type" value="Genomic_DNA"/>
</dbReference>
<accession>A0A0C1YGU7</accession>
<comment type="caution">
    <text evidence="2">The sequence shown here is derived from an EMBL/GenBank/DDBJ whole genome shotgun (WGS) entry which is preliminary data.</text>
</comment>
<reference evidence="2" key="1">
    <citation type="submission" date="2014-11" db="EMBL/GenBank/DDBJ databases">
        <authorList>
            <person name="Malar M.C."/>
            <person name="Sen D."/>
            <person name="Tripathy S."/>
        </authorList>
    </citation>
    <scope>NUCLEOTIDE SEQUENCE</scope>
    <source>
        <strain evidence="2">BDU141951</strain>
    </source>
</reference>
<reference evidence="2" key="3">
    <citation type="submission" date="2020-02" db="EMBL/GenBank/DDBJ databases">
        <authorList>
            <person name="Sarangi A.N."/>
            <person name="Ghosh S."/>
            <person name="Mukherjee M."/>
            <person name="Tripathy S."/>
        </authorList>
    </citation>
    <scope>NUCLEOTIDE SEQUENCE</scope>
    <source>
        <strain evidence="2">BDU141951</strain>
    </source>
</reference>
<dbReference type="SUPFAM" id="SSF55464">
    <property type="entry name" value="Origin of replication-binding domain, RBD-like"/>
    <property type="match status" value="1"/>
</dbReference>
<proteinExistence type="predicted"/>
<name>A0A0C1YGU7_9CYAN</name>
<dbReference type="AlphaFoldDB" id="A0A0C1YGU7"/>
<gene>
    <name evidence="2" type="ORF">QQ91_013125</name>
</gene>
<evidence type="ECO:0000313" key="2">
    <source>
        <dbReference type="EMBL" id="NEV68056.1"/>
    </source>
</evidence>
<reference evidence="2" key="2">
    <citation type="journal article" date="2015" name="Genome Announc.">
        <title>Draft Genome Sequence of Filamentous Marine Cyanobacterium Lyngbya confervoides Strain BDU141951.</title>
        <authorList>
            <person name="Chandrababunaidu M.M."/>
            <person name="Sen D."/>
            <person name="Tripathy S."/>
        </authorList>
    </citation>
    <scope>NUCLEOTIDE SEQUENCE</scope>
    <source>
        <strain evidence="2">BDU141951</strain>
    </source>
</reference>
<evidence type="ECO:0000259" key="1">
    <source>
        <dbReference type="Pfam" id="PF08751"/>
    </source>
</evidence>
<organism evidence="2">
    <name type="scientific">Lyngbya confervoides BDU141951</name>
    <dbReference type="NCBI Taxonomy" id="1574623"/>
    <lineage>
        <taxon>Bacteria</taxon>
        <taxon>Bacillati</taxon>
        <taxon>Cyanobacteriota</taxon>
        <taxon>Cyanophyceae</taxon>
        <taxon>Oscillatoriophycideae</taxon>
        <taxon>Oscillatoriales</taxon>
        <taxon>Microcoleaceae</taxon>
        <taxon>Lyngbya</taxon>
    </lineage>
</organism>